<dbReference type="InterPro" id="IPR015424">
    <property type="entry name" value="PyrdxlP-dep_Trfase"/>
</dbReference>
<dbReference type="EMBL" id="LNGC01000237">
    <property type="protein sequence ID" value="KYC45305.1"/>
    <property type="molecule type" value="Genomic_DNA"/>
</dbReference>
<reference evidence="4 5" key="1">
    <citation type="journal article" date="2016" name="ISME J.">
        <title>Chasing the elusive Euryarchaeota class WSA2: genomes reveal a uniquely fastidious methyl-reducing methanogen.</title>
        <authorList>
            <person name="Nobu M.K."/>
            <person name="Narihiro T."/>
            <person name="Kuroda K."/>
            <person name="Mei R."/>
            <person name="Liu W.T."/>
        </authorList>
    </citation>
    <scope>NUCLEOTIDE SEQUENCE [LARGE SCALE GENOMIC DNA]</scope>
    <source>
        <strain evidence="4">U1lsi0528_Bin055</strain>
    </source>
</reference>
<comment type="cofactor">
    <cofactor evidence="1">
        <name>pyridoxal 5'-phosphate</name>
        <dbReference type="ChEBI" id="CHEBI:597326"/>
    </cofactor>
</comment>
<dbReference type="PANTHER" id="PTHR13693">
    <property type="entry name" value="CLASS II AMINOTRANSFERASE/8-AMINO-7-OXONONANOATE SYNTHASE"/>
    <property type="match status" value="1"/>
</dbReference>
<dbReference type="AlphaFoldDB" id="A0A150IKI9"/>
<evidence type="ECO:0000256" key="1">
    <source>
        <dbReference type="ARBA" id="ARBA00001933"/>
    </source>
</evidence>
<dbReference type="GO" id="GO:0030170">
    <property type="term" value="F:pyridoxal phosphate binding"/>
    <property type="evidence" value="ECO:0007669"/>
    <property type="project" value="InterPro"/>
</dbReference>
<evidence type="ECO:0000259" key="3">
    <source>
        <dbReference type="Pfam" id="PF00155"/>
    </source>
</evidence>
<comment type="caution">
    <text evidence="4">The sequence shown here is derived from an EMBL/GenBank/DDBJ whole genome shotgun (WGS) entry which is preliminary data.</text>
</comment>
<gene>
    <name evidence="4" type="ORF">AMQ22_02219</name>
</gene>
<keyword evidence="2" id="KW-0808">Transferase</keyword>
<evidence type="ECO:0000256" key="2">
    <source>
        <dbReference type="ARBA" id="ARBA00022679"/>
    </source>
</evidence>
<feature type="domain" description="Aminotransferase class I/classII large" evidence="3">
    <location>
        <begin position="1"/>
        <end position="83"/>
    </location>
</feature>
<protein>
    <submittedName>
        <fullName evidence="4">2-amino-3-ketobutyrate coenzyme A ligase</fullName>
    </submittedName>
</protein>
<keyword evidence="4" id="KW-0436">Ligase</keyword>
<dbReference type="GO" id="GO:0016874">
    <property type="term" value="F:ligase activity"/>
    <property type="evidence" value="ECO:0007669"/>
    <property type="project" value="UniProtKB-KW"/>
</dbReference>
<dbReference type="InterPro" id="IPR050087">
    <property type="entry name" value="AON_synthase_class-II"/>
</dbReference>
<dbReference type="Proteomes" id="UP000075398">
    <property type="component" value="Unassembled WGS sequence"/>
</dbReference>
<evidence type="ECO:0000313" key="4">
    <source>
        <dbReference type="EMBL" id="KYC45305.1"/>
    </source>
</evidence>
<dbReference type="InterPro" id="IPR004839">
    <property type="entry name" value="Aminotransferase_I/II_large"/>
</dbReference>
<sequence>MAKRFRSGLIELGYEVLKGDHPIVPLMVRDTQKTTELVKFLKENGILATGLNFPVVPKGDQEIRFQICADHTEADIDYALEVLRKYKETH</sequence>
<proteinExistence type="predicted"/>
<dbReference type="SUPFAM" id="SSF53383">
    <property type="entry name" value="PLP-dependent transferases"/>
    <property type="match status" value="1"/>
</dbReference>
<organism evidence="4 5">
    <name type="scientific">Candidatus Methanofastidiosum methylothiophilum</name>
    <dbReference type="NCBI Taxonomy" id="1705564"/>
    <lineage>
        <taxon>Archaea</taxon>
        <taxon>Methanobacteriati</taxon>
        <taxon>Methanobacteriota</taxon>
        <taxon>Stenosarchaea group</taxon>
        <taxon>Candidatus Methanofastidiosia</taxon>
        <taxon>Candidatus Methanofastidiosales</taxon>
        <taxon>Candidatus Methanofastidiosaceae</taxon>
        <taxon>Candidatus Methanofastidiosum</taxon>
    </lineage>
</organism>
<name>A0A150IKI9_9EURY</name>
<evidence type="ECO:0000313" key="5">
    <source>
        <dbReference type="Proteomes" id="UP000075398"/>
    </source>
</evidence>
<accession>A0A150IKI9</accession>
<dbReference type="GO" id="GO:0016740">
    <property type="term" value="F:transferase activity"/>
    <property type="evidence" value="ECO:0007669"/>
    <property type="project" value="UniProtKB-KW"/>
</dbReference>
<dbReference type="InterPro" id="IPR015422">
    <property type="entry name" value="PyrdxlP-dep_Trfase_small"/>
</dbReference>
<dbReference type="Gene3D" id="3.90.1150.10">
    <property type="entry name" value="Aspartate Aminotransferase, domain 1"/>
    <property type="match status" value="1"/>
</dbReference>
<dbReference type="Pfam" id="PF00155">
    <property type="entry name" value="Aminotran_1_2"/>
    <property type="match status" value="1"/>
</dbReference>